<proteinExistence type="predicted"/>
<gene>
    <name evidence="3" type="ORF">XA68_12936</name>
</gene>
<dbReference type="PANTHER" id="PTHR28160:SF1">
    <property type="entry name" value="LARGE RIBOSOMAL SUBUNIT PROTEIN ML57"/>
    <property type="match status" value="1"/>
</dbReference>
<dbReference type="InterPro" id="IPR000999">
    <property type="entry name" value="RNase_III_dom"/>
</dbReference>
<evidence type="ECO:0000313" key="4">
    <source>
        <dbReference type="Proteomes" id="UP000037136"/>
    </source>
</evidence>
<feature type="region of interest" description="Disordered" evidence="1">
    <location>
        <begin position="20"/>
        <end position="55"/>
    </location>
</feature>
<dbReference type="InterPro" id="IPR036389">
    <property type="entry name" value="RNase_III_sf"/>
</dbReference>
<dbReference type="EMBL" id="LAZP02000235">
    <property type="protein sequence ID" value="PFH59007.1"/>
    <property type="molecule type" value="Genomic_DNA"/>
</dbReference>
<sequence length="253" mass="28281">MAHQPCRAVLAAGRRRLFSTTTSRPDALSDTIRNSRLGAEPPQVEKPRWSQTPERMKAPLQMDFARDPRNKIWAVNNDPARLDEMYTRLLGPGGSRLLPEELKWLAVTHKSFDQGRRGFNDRLALMGRMALIMEATTHIISLPPLKGTDFPDPYKRKPFSHPQLASIDNLAIEGPRHVVGKEKLYALALAVGMGSVVRWKPRMTHRLHESGVEVVFSAAIMAVIGAIHLQHGAAVSSDIIRDRIILRLPKSTV</sequence>
<dbReference type="InterPro" id="IPR040030">
    <property type="entry name" value="Ribosomal_mL57"/>
</dbReference>
<name>A0A2A9PDM5_OPHUN</name>
<keyword evidence="4" id="KW-1185">Reference proteome</keyword>
<dbReference type="Proteomes" id="UP000037136">
    <property type="component" value="Unassembled WGS sequence"/>
</dbReference>
<dbReference type="GO" id="GO:0003735">
    <property type="term" value="F:structural constituent of ribosome"/>
    <property type="evidence" value="ECO:0007669"/>
    <property type="project" value="InterPro"/>
</dbReference>
<dbReference type="OrthoDB" id="2281895at2759"/>
<comment type="caution">
    <text evidence="3">The sequence shown here is derived from an EMBL/GenBank/DDBJ whole genome shotgun (WGS) entry which is preliminary data.</text>
</comment>
<feature type="domain" description="RNase III" evidence="2">
    <location>
        <begin position="100"/>
        <end position="246"/>
    </location>
</feature>
<dbReference type="STRING" id="268505.A0A2A9PDM5"/>
<dbReference type="SUPFAM" id="SSF69065">
    <property type="entry name" value="RNase III domain-like"/>
    <property type="match status" value="1"/>
</dbReference>
<organism evidence="3 4">
    <name type="scientific">Ophiocordyceps unilateralis</name>
    <name type="common">Zombie-ant fungus</name>
    <name type="synonym">Torrubia unilateralis</name>
    <dbReference type="NCBI Taxonomy" id="268505"/>
    <lineage>
        <taxon>Eukaryota</taxon>
        <taxon>Fungi</taxon>
        <taxon>Dikarya</taxon>
        <taxon>Ascomycota</taxon>
        <taxon>Pezizomycotina</taxon>
        <taxon>Sordariomycetes</taxon>
        <taxon>Hypocreomycetidae</taxon>
        <taxon>Hypocreales</taxon>
        <taxon>Ophiocordycipitaceae</taxon>
        <taxon>Ophiocordyceps</taxon>
    </lineage>
</organism>
<dbReference type="GO" id="GO:0004525">
    <property type="term" value="F:ribonuclease III activity"/>
    <property type="evidence" value="ECO:0007669"/>
    <property type="project" value="InterPro"/>
</dbReference>
<dbReference type="FunFam" id="1.10.1520.10:FF:000018">
    <property type="entry name" value="RNase III domain protein"/>
    <property type="match status" value="1"/>
</dbReference>
<dbReference type="GO" id="GO:0005762">
    <property type="term" value="C:mitochondrial large ribosomal subunit"/>
    <property type="evidence" value="ECO:0007669"/>
    <property type="project" value="InterPro"/>
</dbReference>
<dbReference type="Pfam" id="PF14622">
    <property type="entry name" value="Ribonucleas_3_3"/>
    <property type="match status" value="1"/>
</dbReference>
<evidence type="ECO:0000256" key="1">
    <source>
        <dbReference type="SAM" id="MobiDB-lite"/>
    </source>
</evidence>
<reference evidence="3 4" key="1">
    <citation type="journal article" date="2015" name="BMC Genomics">
        <title>Gene expression during zombie ant biting behavior reflects the complexity underlying fungal parasitic behavioral manipulation.</title>
        <authorList>
            <person name="de Bekker C."/>
            <person name="Ohm R.A."/>
            <person name="Loreto R.G."/>
            <person name="Sebastian A."/>
            <person name="Albert I."/>
            <person name="Merrow M."/>
            <person name="Brachmann A."/>
            <person name="Hughes D.P."/>
        </authorList>
    </citation>
    <scope>NUCLEOTIDE SEQUENCE [LARGE SCALE GENOMIC DNA]</scope>
    <source>
        <strain evidence="3 4">SC16a</strain>
    </source>
</reference>
<dbReference type="Gene3D" id="1.10.1520.10">
    <property type="entry name" value="Ribonuclease III domain"/>
    <property type="match status" value="1"/>
</dbReference>
<evidence type="ECO:0000259" key="2">
    <source>
        <dbReference type="Pfam" id="PF14622"/>
    </source>
</evidence>
<evidence type="ECO:0000313" key="3">
    <source>
        <dbReference type="EMBL" id="PFH59007.1"/>
    </source>
</evidence>
<protein>
    <recommendedName>
        <fullName evidence="2">RNase III domain-containing protein</fullName>
    </recommendedName>
</protein>
<dbReference type="AlphaFoldDB" id="A0A2A9PDM5"/>
<dbReference type="GO" id="GO:0032543">
    <property type="term" value="P:mitochondrial translation"/>
    <property type="evidence" value="ECO:0007669"/>
    <property type="project" value="InterPro"/>
</dbReference>
<dbReference type="GO" id="GO:0006396">
    <property type="term" value="P:RNA processing"/>
    <property type="evidence" value="ECO:0007669"/>
    <property type="project" value="InterPro"/>
</dbReference>
<dbReference type="PANTHER" id="PTHR28160">
    <property type="entry name" value="54S RIBOSOMAL PROTEIN L15, MITOCHONDRIAL"/>
    <property type="match status" value="1"/>
</dbReference>
<accession>A0A2A9PDM5</accession>
<reference evidence="3 4" key="2">
    <citation type="journal article" date="2017" name="Sci. Rep.">
        <title>Ant-infecting Ophiocordyceps genomes reveal a high diversity of potential behavioral manipulation genes and a possible major role for enterotoxins.</title>
        <authorList>
            <person name="de Bekker C."/>
            <person name="Ohm R.A."/>
            <person name="Evans H.C."/>
            <person name="Brachmann A."/>
            <person name="Hughes D.P."/>
        </authorList>
    </citation>
    <scope>NUCLEOTIDE SEQUENCE [LARGE SCALE GENOMIC DNA]</scope>
    <source>
        <strain evidence="3 4">SC16a</strain>
    </source>
</reference>